<evidence type="ECO:0000259" key="3">
    <source>
        <dbReference type="PROSITE" id="PS50043"/>
    </source>
</evidence>
<proteinExistence type="predicted"/>
<dbReference type="KEGG" id="ster:AOA14_01045"/>
<evidence type="ECO:0000256" key="2">
    <source>
        <dbReference type="SAM" id="Phobius"/>
    </source>
</evidence>
<dbReference type="InterPro" id="IPR016032">
    <property type="entry name" value="Sig_transdc_resp-reg_C-effctor"/>
</dbReference>
<dbReference type="SMART" id="SM00421">
    <property type="entry name" value="HTH_LUXR"/>
    <property type="match status" value="1"/>
</dbReference>
<name>A0A142VTS7_9SPHN</name>
<dbReference type="GO" id="GO:0003677">
    <property type="term" value="F:DNA binding"/>
    <property type="evidence" value="ECO:0007669"/>
    <property type="project" value="InterPro"/>
</dbReference>
<dbReference type="PROSITE" id="PS50043">
    <property type="entry name" value="HTH_LUXR_2"/>
    <property type="match status" value="1"/>
</dbReference>
<feature type="transmembrane region" description="Helical" evidence="2">
    <location>
        <begin position="132"/>
        <end position="156"/>
    </location>
</feature>
<accession>A0A142VTS7</accession>
<dbReference type="GO" id="GO:0006355">
    <property type="term" value="P:regulation of DNA-templated transcription"/>
    <property type="evidence" value="ECO:0007669"/>
    <property type="project" value="InterPro"/>
</dbReference>
<reference evidence="5" key="1">
    <citation type="submission" date="2015-11" db="EMBL/GenBank/DDBJ databases">
        <title>Complete genome sequence of a polyethylene glycol-degrading strain Sphingopyxis terrae strain 203-1 (NBRC 15098).</title>
        <authorList>
            <person name="Yoshiyuki O."/>
            <person name="Shouta N."/>
            <person name="Nagata Y."/>
            <person name="Numata M."/>
            <person name="Tsuchikane K."/>
            <person name="Hosoyama A."/>
            <person name="Yamazoe A."/>
            <person name="Tsuda M."/>
            <person name="Fujita N."/>
            <person name="Kawai F."/>
        </authorList>
    </citation>
    <scope>NUCLEOTIDE SEQUENCE [LARGE SCALE GENOMIC DNA]</scope>
    <source>
        <strain evidence="5">203-1</strain>
    </source>
</reference>
<feature type="region of interest" description="Disordered" evidence="1">
    <location>
        <begin position="89"/>
        <end position="108"/>
    </location>
</feature>
<protein>
    <recommendedName>
        <fullName evidence="3">HTH luxR-type domain-containing protein</fullName>
    </recommendedName>
</protein>
<reference evidence="4 5" key="2">
    <citation type="journal article" date="2016" name="Genome Announc.">
        <title>Complete Genome Sequence of Sphingopyxis terrae Strain 203-1 (NBRC 111660), a Polyethylene Glycol Degrader.</title>
        <authorList>
            <person name="Ohtsubo Y."/>
            <person name="Nonoyama S."/>
            <person name="Nagata Y."/>
            <person name="Numata M."/>
            <person name="Tsuchikane K."/>
            <person name="Hosoyama A."/>
            <person name="Yamazoe A."/>
            <person name="Tsuda M."/>
            <person name="Fujita N."/>
            <person name="Kawai F."/>
        </authorList>
    </citation>
    <scope>NUCLEOTIDE SEQUENCE [LARGE SCALE GENOMIC DNA]</scope>
    <source>
        <strain evidence="4 5">203-1</strain>
    </source>
</reference>
<keyword evidence="2" id="KW-1133">Transmembrane helix</keyword>
<sequence length="161" mass="17775">MSASDVKEPSIALCERLAPRQRECLRHVYRLKTSKEIALELGLGVGTVDTYISEAVAILRARNRRHAAELFHAFEDAAMTPRKMQLENTGVGTGQADEPPEKAEPPPTSWVRLLPLRTMGVSANDLDPYLRYFWLVFLAIALAVGFGMLAVGLDVLSRLLG</sequence>
<dbReference type="STRING" id="1219058.AOA14_01045"/>
<evidence type="ECO:0000313" key="5">
    <source>
        <dbReference type="Proteomes" id="UP000076234"/>
    </source>
</evidence>
<keyword evidence="2" id="KW-0812">Transmembrane</keyword>
<keyword evidence="2" id="KW-0472">Membrane</keyword>
<dbReference type="Proteomes" id="UP000076234">
    <property type="component" value="Chromosome"/>
</dbReference>
<dbReference type="AlphaFoldDB" id="A0A142VTS7"/>
<dbReference type="InterPro" id="IPR036388">
    <property type="entry name" value="WH-like_DNA-bd_sf"/>
</dbReference>
<dbReference type="EMBL" id="CP013342">
    <property type="protein sequence ID" value="AMU93188.1"/>
    <property type="molecule type" value="Genomic_DNA"/>
</dbReference>
<dbReference type="SUPFAM" id="SSF46894">
    <property type="entry name" value="C-terminal effector domain of the bipartite response regulators"/>
    <property type="match status" value="1"/>
</dbReference>
<dbReference type="Gene3D" id="1.10.10.10">
    <property type="entry name" value="Winged helix-like DNA-binding domain superfamily/Winged helix DNA-binding domain"/>
    <property type="match status" value="1"/>
</dbReference>
<evidence type="ECO:0000313" key="4">
    <source>
        <dbReference type="EMBL" id="AMU93188.1"/>
    </source>
</evidence>
<organism evidence="4 5">
    <name type="scientific">Sphingopyxis terrae subsp. terrae NBRC 15098</name>
    <dbReference type="NCBI Taxonomy" id="1219058"/>
    <lineage>
        <taxon>Bacteria</taxon>
        <taxon>Pseudomonadati</taxon>
        <taxon>Pseudomonadota</taxon>
        <taxon>Alphaproteobacteria</taxon>
        <taxon>Sphingomonadales</taxon>
        <taxon>Sphingomonadaceae</taxon>
        <taxon>Sphingopyxis</taxon>
    </lineage>
</organism>
<gene>
    <name evidence="4" type="ORF">AOA14_01045</name>
</gene>
<dbReference type="InterPro" id="IPR000792">
    <property type="entry name" value="Tscrpt_reg_LuxR_C"/>
</dbReference>
<evidence type="ECO:0000256" key="1">
    <source>
        <dbReference type="SAM" id="MobiDB-lite"/>
    </source>
</evidence>
<feature type="domain" description="HTH luxR-type" evidence="3">
    <location>
        <begin position="10"/>
        <end position="75"/>
    </location>
</feature>
<dbReference type="Pfam" id="PF00196">
    <property type="entry name" value="GerE"/>
    <property type="match status" value="1"/>
</dbReference>